<proteinExistence type="predicted"/>
<dbReference type="AlphaFoldDB" id="L0P101"/>
<dbReference type="EMBL" id="HE804810">
    <property type="protein sequence ID" value="CCH47200.1"/>
    <property type="molecule type" value="Genomic_DNA"/>
</dbReference>
<organism evidence="1">
    <name type="scientific">Lupinus angustifolius</name>
    <name type="common">Narrow-leaved blue lupine</name>
    <dbReference type="NCBI Taxonomy" id="3871"/>
    <lineage>
        <taxon>Eukaryota</taxon>
        <taxon>Viridiplantae</taxon>
        <taxon>Streptophyta</taxon>
        <taxon>Embryophyta</taxon>
        <taxon>Tracheophyta</taxon>
        <taxon>Spermatophyta</taxon>
        <taxon>Magnoliopsida</taxon>
        <taxon>eudicotyledons</taxon>
        <taxon>Gunneridae</taxon>
        <taxon>Pentapetalae</taxon>
        <taxon>rosids</taxon>
        <taxon>fabids</taxon>
        <taxon>Fabales</taxon>
        <taxon>Fabaceae</taxon>
        <taxon>Papilionoideae</taxon>
        <taxon>50 kb inversion clade</taxon>
        <taxon>genistoids sensu lato</taxon>
        <taxon>core genistoids</taxon>
        <taxon>Genisteae</taxon>
        <taxon>Lupinus</taxon>
    </lineage>
</organism>
<protein>
    <submittedName>
        <fullName evidence="1">Uncharacterized protein</fullName>
    </submittedName>
</protein>
<sequence>MWFNQFSTVGPDFPRFKADQPLIQLRLQTRTVFQVRSAIEQGGLNISRRMKVALESNSNVKLWNLCDICKLKQEAGVWSMGAACGIKFLQ</sequence>
<reference evidence="1" key="1">
    <citation type="journal article" date="2013" name="BMC Genomics">
        <title>Comparative genomics of Lupinus angustifolius gene-rich regions: BAC library exploration, genetic mapping and cytogenetics.</title>
        <authorList>
            <person name="Ksiazkiewicz M."/>
            <person name="Wyrwa K."/>
            <person name="Szczepaniak A."/>
            <person name="Rychel S."/>
            <person name="Majcherkiewicz K."/>
            <person name="Przysiecka L."/>
            <person name="Karlowski W."/>
            <person name="Wolko B."/>
            <person name="Naganowska B."/>
        </authorList>
    </citation>
    <scope>NUCLEOTIDE SEQUENCE</scope>
</reference>
<evidence type="ECO:0000313" key="1">
    <source>
        <dbReference type="EMBL" id="CCH47200.1"/>
    </source>
</evidence>
<name>L0P101_LUPAN</name>
<accession>L0P101</accession>